<accession>A0A6J7WEM5</accession>
<reference evidence="1" key="1">
    <citation type="submission" date="2020-05" db="EMBL/GenBank/DDBJ databases">
        <authorList>
            <person name="Chiriac C."/>
            <person name="Salcher M."/>
            <person name="Ghai R."/>
            <person name="Kavagutti S V."/>
        </authorList>
    </citation>
    <scope>NUCLEOTIDE SEQUENCE</scope>
</reference>
<protein>
    <submittedName>
        <fullName evidence="1">Uncharacterized protein</fullName>
    </submittedName>
</protein>
<dbReference type="EMBL" id="LR798205">
    <property type="protein sequence ID" value="CAB5178781.1"/>
    <property type="molecule type" value="Genomic_DNA"/>
</dbReference>
<proteinExistence type="predicted"/>
<organism evidence="1">
    <name type="scientific">uncultured Caudovirales phage</name>
    <dbReference type="NCBI Taxonomy" id="2100421"/>
    <lineage>
        <taxon>Viruses</taxon>
        <taxon>Duplodnaviria</taxon>
        <taxon>Heunggongvirae</taxon>
        <taxon>Uroviricota</taxon>
        <taxon>Caudoviricetes</taxon>
        <taxon>Peduoviridae</taxon>
        <taxon>Maltschvirus</taxon>
        <taxon>Maltschvirus maltsch</taxon>
    </lineage>
</organism>
<gene>
    <name evidence="1" type="ORF">UFOVP156_35</name>
</gene>
<evidence type="ECO:0000313" key="1">
    <source>
        <dbReference type="EMBL" id="CAB5178781.1"/>
    </source>
</evidence>
<sequence length="87" mass="9439">MKNDSEVTRQEQLDDLGWASLVLCGAIGSTYGNVDVAINMVEVIAERGEQQAKVVANKILNSYQVQATLNRVRTGSAITVFLKQQAA</sequence>
<name>A0A6J7WEM5_9CAUD</name>